<keyword evidence="2" id="KW-0813">Transport</keyword>
<evidence type="ECO:0000256" key="4">
    <source>
        <dbReference type="ARBA" id="ARBA00022989"/>
    </source>
</evidence>
<evidence type="ECO:0000259" key="7">
    <source>
        <dbReference type="PROSITE" id="PS50850"/>
    </source>
</evidence>
<feature type="transmembrane region" description="Helical" evidence="6">
    <location>
        <begin position="322"/>
        <end position="344"/>
    </location>
</feature>
<protein>
    <recommendedName>
        <fullName evidence="7">Major facilitator superfamily (MFS) profile domain-containing protein</fullName>
    </recommendedName>
</protein>
<dbReference type="PANTHER" id="PTHR23504:SF15">
    <property type="entry name" value="MAJOR FACILITATOR SUPERFAMILY (MFS) PROFILE DOMAIN-CONTAINING PROTEIN"/>
    <property type="match status" value="1"/>
</dbReference>
<reference evidence="9" key="1">
    <citation type="journal article" date="2014" name="Proc. Natl. Acad. Sci. U.S.A.">
        <title>Extensive sampling of basidiomycete genomes demonstrates inadequacy of the white-rot/brown-rot paradigm for wood decay fungi.</title>
        <authorList>
            <person name="Riley R."/>
            <person name="Salamov A.A."/>
            <person name="Brown D.W."/>
            <person name="Nagy L.G."/>
            <person name="Floudas D."/>
            <person name="Held B.W."/>
            <person name="Levasseur A."/>
            <person name="Lombard V."/>
            <person name="Morin E."/>
            <person name="Otillar R."/>
            <person name="Lindquist E.A."/>
            <person name="Sun H."/>
            <person name="LaButti K.M."/>
            <person name="Schmutz J."/>
            <person name="Jabbour D."/>
            <person name="Luo H."/>
            <person name="Baker S.E."/>
            <person name="Pisabarro A.G."/>
            <person name="Walton J.D."/>
            <person name="Blanchette R.A."/>
            <person name="Henrissat B."/>
            <person name="Martin F."/>
            <person name="Cullen D."/>
            <person name="Hibbett D.S."/>
            <person name="Grigoriev I.V."/>
        </authorList>
    </citation>
    <scope>NUCLEOTIDE SEQUENCE [LARGE SCALE GENOMIC DNA]</scope>
    <source>
        <strain evidence="9">CBS 339.88</strain>
    </source>
</reference>
<dbReference type="CDD" id="cd17330">
    <property type="entry name" value="MFS_SLC46_TetA_like"/>
    <property type="match status" value="1"/>
</dbReference>
<evidence type="ECO:0000256" key="3">
    <source>
        <dbReference type="ARBA" id="ARBA00022692"/>
    </source>
</evidence>
<name>A0A067TIJ6_GALM3</name>
<evidence type="ECO:0000256" key="2">
    <source>
        <dbReference type="ARBA" id="ARBA00022448"/>
    </source>
</evidence>
<feature type="transmembrane region" description="Helical" evidence="6">
    <location>
        <begin position="395"/>
        <end position="413"/>
    </location>
</feature>
<feature type="transmembrane region" description="Helical" evidence="6">
    <location>
        <begin position="112"/>
        <end position="137"/>
    </location>
</feature>
<keyword evidence="4 6" id="KW-1133">Transmembrane helix</keyword>
<keyword evidence="3 6" id="KW-0812">Transmembrane</keyword>
<dbReference type="InterPro" id="IPR001958">
    <property type="entry name" value="Tet-R_TetA/multi-R_MdtG-like"/>
</dbReference>
<feature type="transmembrane region" description="Helical" evidence="6">
    <location>
        <begin position="501"/>
        <end position="520"/>
    </location>
</feature>
<dbReference type="InterPro" id="IPR036259">
    <property type="entry name" value="MFS_trans_sf"/>
</dbReference>
<dbReference type="GO" id="GO:0022857">
    <property type="term" value="F:transmembrane transporter activity"/>
    <property type="evidence" value="ECO:0007669"/>
    <property type="project" value="InterPro"/>
</dbReference>
<evidence type="ECO:0000256" key="6">
    <source>
        <dbReference type="SAM" id="Phobius"/>
    </source>
</evidence>
<dbReference type="OrthoDB" id="419616at2759"/>
<dbReference type="SUPFAM" id="SSF103473">
    <property type="entry name" value="MFS general substrate transporter"/>
    <property type="match status" value="1"/>
</dbReference>
<evidence type="ECO:0000256" key="1">
    <source>
        <dbReference type="ARBA" id="ARBA00004141"/>
    </source>
</evidence>
<evidence type="ECO:0000256" key="5">
    <source>
        <dbReference type="ARBA" id="ARBA00023136"/>
    </source>
</evidence>
<keyword evidence="5 6" id="KW-0472">Membrane</keyword>
<dbReference type="Gene3D" id="1.20.1250.20">
    <property type="entry name" value="MFS general substrate transporter like domains"/>
    <property type="match status" value="1"/>
</dbReference>
<gene>
    <name evidence="8" type="ORF">GALMADRAFT_224046</name>
</gene>
<dbReference type="EMBL" id="KL142374">
    <property type="protein sequence ID" value="KDR78803.1"/>
    <property type="molecule type" value="Genomic_DNA"/>
</dbReference>
<dbReference type="GO" id="GO:0016020">
    <property type="term" value="C:membrane"/>
    <property type="evidence" value="ECO:0007669"/>
    <property type="project" value="UniProtKB-SubCell"/>
</dbReference>
<dbReference type="PROSITE" id="PS50850">
    <property type="entry name" value="MFS"/>
    <property type="match status" value="1"/>
</dbReference>
<dbReference type="AlphaFoldDB" id="A0A067TIJ6"/>
<dbReference type="Pfam" id="PF07690">
    <property type="entry name" value="MFS_1"/>
    <property type="match status" value="1"/>
</dbReference>
<organism evidence="8 9">
    <name type="scientific">Galerina marginata (strain CBS 339.88)</name>
    <dbReference type="NCBI Taxonomy" id="685588"/>
    <lineage>
        <taxon>Eukaryota</taxon>
        <taxon>Fungi</taxon>
        <taxon>Dikarya</taxon>
        <taxon>Basidiomycota</taxon>
        <taxon>Agaricomycotina</taxon>
        <taxon>Agaricomycetes</taxon>
        <taxon>Agaricomycetidae</taxon>
        <taxon>Agaricales</taxon>
        <taxon>Agaricineae</taxon>
        <taxon>Strophariaceae</taxon>
        <taxon>Galerina</taxon>
    </lineage>
</organism>
<dbReference type="HOGENOM" id="CLU_001265_54_6_1"/>
<proteinExistence type="predicted"/>
<evidence type="ECO:0000313" key="9">
    <source>
        <dbReference type="Proteomes" id="UP000027222"/>
    </source>
</evidence>
<dbReference type="PRINTS" id="PR01035">
    <property type="entry name" value="TCRTETA"/>
</dbReference>
<feature type="transmembrane region" description="Helical" evidence="6">
    <location>
        <begin position="425"/>
        <end position="445"/>
    </location>
</feature>
<dbReference type="PANTHER" id="PTHR23504">
    <property type="entry name" value="MAJOR FACILITATOR SUPERFAMILY DOMAIN-CONTAINING PROTEIN 10"/>
    <property type="match status" value="1"/>
</dbReference>
<dbReference type="InterPro" id="IPR020846">
    <property type="entry name" value="MFS_dom"/>
</dbReference>
<dbReference type="InterPro" id="IPR011701">
    <property type="entry name" value="MFS"/>
</dbReference>
<comment type="subcellular location">
    <subcellularLocation>
        <location evidence="1">Membrane</location>
        <topology evidence="1">Multi-pass membrane protein</topology>
    </subcellularLocation>
</comment>
<feature type="domain" description="Major facilitator superfamily (MFS) profile" evidence="7">
    <location>
        <begin position="39"/>
        <end position="525"/>
    </location>
</feature>
<evidence type="ECO:0000313" key="8">
    <source>
        <dbReference type="EMBL" id="KDR78803.1"/>
    </source>
</evidence>
<accession>A0A067TIJ6</accession>
<feature type="transmembrane region" description="Helical" evidence="6">
    <location>
        <begin position="213"/>
        <end position="235"/>
    </location>
</feature>
<sequence>MSTQEGAAREYDITIPEHDIDDNENDFELEKPTPLPVIPLLSVFLIQLAEPVTSTVIYPFINQFVRETGITGGDEKKTGYYAGIIESAFFFAESLTVVHWGYLSDYYGRRPILLCGPLGLTLAMLAFGTSTTFWPLVVSRCLQGVFNGNIGVTKSAIAELTDSSNRGDAYAFIPLIWSFGTTTGPILGGVLSNAATRWPETFGRIAYVKTHPYFLPCFVAAAFSFATFIIVCFALKETLPSLVAEQARRKHKSNTSDDILVSTATSKLIDNDDGTHNYGTENTLSSRHSDLSGAPTIVGSSEPACHSNEADRKGFKAALTRPILMTLVNHVFLTFLDMCHFVLVPLMYSTPVEFGGLGLDPFQIGVTLGTFGFVNSIVQAKFLGRLIRRYGGRDVYRVGFSCILMCFGMYPIMRFFSQRAGGVDGFVVACIVIQLGFQMMIYMAYGSLQVVLVENVPEGGPMGIVNGLAQMLGSGMRSLAPTFASSLFSVSLQRKLAGGNMVYYVLLAMTLVGIRCTVLLPKKVKAKRRSPRRPAGGLESLSHPT</sequence>
<keyword evidence="9" id="KW-1185">Reference proteome</keyword>
<dbReference type="Proteomes" id="UP000027222">
    <property type="component" value="Unassembled WGS sequence"/>
</dbReference>